<keyword evidence="8" id="KW-1185">Reference proteome</keyword>
<feature type="domain" description="D-isomer specific 2-hydroxyacid dehydrogenase NAD-binding" evidence="6">
    <location>
        <begin position="121"/>
        <end position="295"/>
    </location>
</feature>
<evidence type="ECO:0008006" key="9">
    <source>
        <dbReference type="Google" id="ProtNLM"/>
    </source>
</evidence>
<keyword evidence="2 4" id="KW-0560">Oxidoreductase</keyword>
<dbReference type="InterPro" id="IPR006139">
    <property type="entry name" value="D-isomer_2_OHA_DH_cat_dom"/>
</dbReference>
<evidence type="ECO:0000256" key="4">
    <source>
        <dbReference type="RuleBase" id="RU003719"/>
    </source>
</evidence>
<dbReference type="Pfam" id="PF02826">
    <property type="entry name" value="2-Hacid_dh_C"/>
    <property type="match status" value="1"/>
</dbReference>
<evidence type="ECO:0000259" key="6">
    <source>
        <dbReference type="Pfam" id="PF02826"/>
    </source>
</evidence>
<evidence type="ECO:0000313" key="8">
    <source>
        <dbReference type="Proteomes" id="UP000235786"/>
    </source>
</evidence>
<evidence type="ECO:0000256" key="2">
    <source>
        <dbReference type="ARBA" id="ARBA00023002"/>
    </source>
</evidence>
<proteinExistence type="inferred from homology"/>
<dbReference type="GO" id="GO:0005829">
    <property type="term" value="C:cytosol"/>
    <property type="evidence" value="ECO:0007669"/>
    <property type="project" value="TreeGrafter"/>
</dbReference>
<dbReference type="InterPro" id="IPR050223">
    <property type="entry name" value="D-isomer_2-hydroxyacid_DH"/>
</dbReference>
<dbReference type="InterPro" id="IPR029753">
    <property type="entry name" value="D-isomer_DH_CS"/>
</dbReference>
<keyword evidence="3" id="KW-0520">NAD</keyword>
<dbReference type="AlphaFoldDB" id="A0A2J6RL50"/>
<dbReference type="FunFam" id="3.40.50.720:FF:000203">
    <property type="entry name" value="D-3-phosphoglycerate dehydrogenase (SerA)"/>
    <property type="match status" value="1"/>
</dbReference>
<evidence type="ECO:0000256" key="1">
    <source>
        <dbReference type="ARBA" id="ARBA00005854"/>
    </source>
</evidence>
<organism evidence="7 8">
    <name type="scientific">Hyaloscypha variabilis (strain UAMH 11265 / GT02V1 / F)</name>
    <name type="common">Meliniomyces variabilis</name>
    <dbReference type="NCBI Taxonomy" id="1149755"/>
    <lineage>
        <taxon>Eukaryota</taxon>
        <taxon>Fungi</taxon>
        <taxon>Dikarya</taxon>
        <taxon>Ascomycota</taxon>
        <taxon>Pezizomycotina</taxon>
        <taxon>Leotiomycetes</taxon>
        <taxon>Helotiales</taxon>
        <taxon>Hyaloscyphaceae</taxon>
        <taxon>Hyaloscypha</taxon>
        <taxon>Hyaloscypha variabilis</taxon>
    </lineage>
</organism>
<dbReference type="InterPro" id="IPR029752">
    <property type="entry name" value="D-isomer_DH_CS1"/>
</dbReference>
<dbReference type="GO" id="GO:0016618">
    <property type="term" value="F:hydroxypyruvate reductase [NAD(P)H] activity"/>
    <property type="evidence" value="ECO:0007669"/>
    <property type="project" value="TreeGrafter"/>
</dbReference>
<evidence type="ECO:0000313" key="7">
    <source>
        <dbReference type="EMBL" id="PMD39256.1"/>
    </source>
</evidence>
<gene>
    <name evidence="7" type="ORF">L207DRAFT_555324</name>
</gene>
<dbReference type="PANTHER" id="PTHR10996">
    <property type="entry name" value="2-HYDROXYACID DEHYDROGENASE-RELATED"/>
    <property type="match status" value="1"/>
</dbReference>
<dbReference type="OrthoDB" id="9991913at2759"/>
<name>A0A2J6RL50_HYAVF</name>
<dbReference type="SUPFAM" id="SSF51735">
    <property type="entry name" value="NAD(P)-binding Rossmann-fold domains"/>
    <property type="match status" value="1"/>
</dbReference>
<dbReference type="SUPFAM" id="SSF52283">
    <property type="entry name" value="Formate/glycerate dehydrogenase catalytic domain-like"/>
    <property type="match status" value="1"/>
</dbReference>
<dbReference type="STRING" id="1149755.A0A2J6RL50"/>
<dbReference type="GO" id="GO:0051287">
    <property type="term" value="F:NAD binding"/>
    <property type="evidence" value="ECO:0007669"/>
    <property type="project" value="InterPro"/>
</dbReference>
<dbReference type="PROSITE" id="PS00065">
    <property type="entry name" value="D_2_HYDROXYACID_DH_1"/>
    <property type="match status" value="1"/>
</dbReference>
<comment type="similarity">
    <text evidence="1 4">Belongs to the D-isomer specific 2-hydroxyacid dehydrogenase family.</text>
</comment>
<evidence type="ECO:0000256" key="3">
    <source>
        <dbReference type="ARBA" id="ARBA00023027"/>
    </source>
</evidence>
<sequence>MTPPIALVVGPIFFEDAKWQALAPEVTLKEYRKGTREEFISLLKSGTFDGAEAIFRSNESTAVTGPFTEEIVSVLPSTVKYICHSGAGYDNIDVEACTKRGIQVSNTPHCNEDAVADLTIYLMIGALRQITRPNNALRAGKWRGTIVPGHDPQGKILGILGMGGIGSGVAKRAEAFGMKIQYHNRHPLPSTSTTHPSATYVSFDELLSTSDVISLNLALSHGTEHILGAPEFAQMKKGVVIVNTARGGLIDEEAMIRALDEGKVFSVGLDVFENEPHVDARLLGSEKVVISPHIGAATVETMAAMERLVIENIKSALFDGKLLTQVHEQLVKS</sequence>
<reference evidence="7 8" key="1">
    <citation type="submission" date="2016-04" db="EMBL/GenBank/DDBJ databases">
        <title>A degradative enzymes factory behind the ericoid mycorrhizal symbiosis.</title>
        <authorList>
            <consortium name="DOE Joint Genome Institute"/>
            <person name="Martino E."/>
            <person name="Morin E."/>
            <person name="Grelet G."/>
            <person name="Kuo A."/>
            <person name="Kohler A."/>
            <person name="Daghino S."/>
            <person name="Barry K."/>
            <person name="Choi C."/>
            <person name="Cichocki N."/>
            <person name="Clum A."/>
            <person name="Copeland A."/>
            <person name="Hainaut M."/>
            <person name="Haridas S."/>
            <person name="Labutti K."/>
            <person name="Lindquist E."/>
            <person name="Lipzen A."/>
            <person name="Khouja H.-R."/>
            <person name="Murat C."/>
            <person name="Ohm R."/>
            <person name="Olson A."/>
            <person name="Spatafora J."/>
            <person name="Veneault-Fourrey C."/>
            <person name="Henrissat B."/>
            <person name="Grigoriev I."/>
            <person name="Martin F."/>
            <person name="Perotto S."/>
        </authorList>
    </citation>
    <scope>NUCLEOTIDE SEQUENCE [LARGE SCALE GENOMIC DNA]</scope>
    <source>
        <strain evidence="7 8">F</strain>
    </source>
</reference>
<dbReference type="CDD" id="cd12168">
    <property type="entry name" value="Mand_dh_like"/>
    <property type="match status" value="1"/>
</dbReference>
<feature type="domain" description="D-isomer specific 2-hydroxyacid dehydrogenase catalytic" evidence="5">
    <location>
        <begin position="33"/>
        <end position="326"/>
    </location>
</feature>
<dbReference type="PANTHER" id="PTHR10996:SF257">
    <property type="entry name" value="GLYOXYLATE REDUCTASE 1"/>
    <property type="match status" value="1"/>
</dbReference>
<dbReference type="InterPro" id="IPR036291">
    <property type="entry name" value="NAD(P)-bd_dom_sf"/>
</dbReference>
<dbReference type="PROSITE" id="PS00671">
    <property type="entry name" value="D_2_HYDROXYACID_DH_3"/>
    <property type="match status" value="1"/>
</dbReference>
<dbReference type="Pfam" id="PF00389">
    <property type="entry name" value="2-Hacid_dh"/>
    <property type="match status" value="1"/>
</dbReference>
<dbReference type="InterPro" id="IPR006140">
    <property type="entry name" value="D-isomer_DH_NAD-bd"/>
</dbReference>
<dbReference type="Proteomes" id="UP000235786">
    <property type="component" value="Unassembled WGS sequence"/>
</dbReference>
<accession>A0A2J6RL50</accession>
<protein>
    <recommendedName>
        <fullName evidence="9">Glyoxylate reductase</fullName>
    </recommendedName>
</protein>
<evidence type="ECO:0000259" key="5">
    <source>
        <dbReference type="Pfam" id="PF00389"/>
    </source>
</evidence>
<dbReference type="Gene3D" id="3.40.50.720">
    <property type="entry name" value="NAD(P)-binding Rossmann-like Domain"/>
    <property type="match status" value="2"/>
</dbReference>
<dbReference type="GO" id="GO:0030267">
    <property type="term" value="F:glyoxylate reductase (NADPH) activity"/>
    <property type="evidence" value="ECO:0007669"/>
    <property type="project" value="TreeGrafter"/>
</dbReference>
<dbReference type="EMBL" id="KZ613947">
    <property type="protein sequence ID" value="PMD39256.1"/>
    <property type="molecule type" value="Genomic_DNA"/>
</dbReference>